<keyword evidence="2" id="KW-1185">Reference proteome</keyword>
<dbReference type="AlphaFoldDB" id="A0A1C7MSR5"/>
<dbReference type="STRING" id="5627.A0A1C7MSR5"/>
<reference evidence="1 2" key="1">
    <citation type="submission" date="2016-03" db="EMBL/GenBank/DDBJ databases">
        <title>Whole genome sequencing of Grifola frondosa 9006-11.</title>
        <authorList>
            <person name="Min B."/>
            <person name="Park H."/>
            <person name="Kim J.-G."/>
            <person name="Cho H."/>
            <person name="Oh Y.-L."/>
            <person name="Kong W.-S."/>
            <person name="Choi I.-G."/>
        </authorList>
    </citation>
    <scope>NUCLEOTIDE SEQUENCE [LARGE SCALE GENOMIC DNA]</scope>
    <source>
        <strain evidence="1 2">9006-11</strain>
    </source>
</reference>
<gene>
    <name evidence="1" type="ORF">A0H81_00220</name>
</gene>
<dbReference type="InterPro" id="IPR036249">
    <property type="entry name" value="Thioredoxin-like_sf"/>
</dbReference>
<accession>A0A1C7MSR5</accession>
<sequence length="190" mass="21519">MVRKPKTIPGPSRLSQILVQLTKEPRPRLAGLKSLHLTLAARNDHFGARHFVKEDLPRIRYANPEIEIQVNKTPKSLSDRWKPEMIIEFSEVDILVAAHLLYAWLACIADNGTKRTLSMEQKWSSTIFTELMDMTAGTWWAQWKKERIEAGLPIVEEPKPEQKKVPHLPSGTAFLLDPSRPKTGAAAVLP</sequence>
<evidence type="ECO:0000313" key="1">
    <source>
        <dbReference type="EMBL" id="OBZ79426.1"/>
    </source>
</evidence>
<dbReference type="OMA" id="YAFRNDH"/>
<dbReference type="OrthoDB" id="1696305at2759"/>
<dbReference type="SUPFAM" id="SSF52833">
    <property type="entry name" value="Thioredoxin-like"/>
    <property type="match status" value="1"/>
</dbReference>
<proteinExistence type="predicted"/>
<organism evidence="1 2">
    <name type="scientific">Grifola frondosa</name>
    <name type="common">Maitake</name>
    <name type="synonym">Polyporus frondosus</name>
    <dbReference type="NCBI Taxonomy" id="5627"/>
    <lineage>
        <taxon>Eukaryota</taxon>
        <taxon>Fungi</taxon>
        <taxon>Dikarya</taxon>
        <taxon>Basidiomycota</taxon>
        <taxon>Agaricomycotina</taxon>
        <taxon>Agaricomycetes</taxon>
        <taxon>Polyporales</taxon>
        <taxon>Grifolaceae</taxon>
        <taxon>Grifola</taxon>
    </lineage>
</organism>
<evidence type="ECO:0000313" key="2">
    <source>
        <dbReference type="Proteomes" id="UP000092993"/>
    </source>
</evidence>
<dbReference type="Proteomes" id="UP000092993">
    <property type="component" value="Unassembled WGS sequence"/>
</dbReference>
<dbReference type="EMBL" id="LUGG01000001">
    <property type="protein sequence ID" value="OBZ79426.1"/>
    <property type="molecule type" value="Genomic_DNA"/>
</dbReference>
<protein>
    <submittedName>
        <fullName evidence="1">Uncharacterized protein</fullName>
    </submittedName>
</protein>
<feature type="non-terminal residue" evidence="1">
    <location>
        <position position="190"/>
    </location>
</feature>
<comment type="caution">
    <text evidence="1">The sequence shown here is derived from an EMBL/GenBank/DDBJ whole genome shotgun (WGS) entry which is preliminary data.</text>
</comment>
<name>A0A1C7MSR5_GRIFR</name>